<dbReference type="AlphaFoldDB" id="A0A9E7MW32"/>
<dbReference type="KEGG" id="tagg:NF865_06440"/>
<dbReference type="RefSeq" id="WP_253303946.1">
    <property type="nucleotide sequence ID" value="NZ_CP099582.1"/>
</dbReference>
<proteinExistence type="predicted"/>
<keyword evidence="2" id="KW-1185">Reference proteome</keyword>
<evidence type="ECO:0000313" key="2">
    <source>
        <dbReference type="Proteomes" id="UP001055732"/>
    </source>
</evidence>
<sequence>MEKLKRAVGEFNRLHGSKAQAEIIETTNDEVVIEFRGSFCKTCGLFDYFDDIKWEAIEFGLHVEPVEILESEEDFEKGRYVVKYKIHAKEAIE</sequence>
<evidence type="ECO:0000313" key="1">
    <source>
        <dbReference type="EMBL" id="USS39989.1"/>
    </source>
</evidence>
<dbReference type="EMBL" id="CP099582">
    <property type="protein sequence ID" value="USS39989.1"/>
    <property type="molecule type" value="Genomic_DNA"/>
</dbReference>
<accession>A0A9E7MW32</accession>
<name>A0A9E7MW32_THEAG</name>
<reference evidence="1" key="2">
    <citation type="submission" date="2022-06" db="EMBL/GenBank/DDBJ databases">
        <authorList>
            <person name="Park Y.-J."/>
        </authorList>
    </citation>
    <scope>NUCLEOTIDE SEQUENCE</scope>
    <source>
        <strain evidence="1">TY</strain>
    </source>
</reference>
<protein>
    <submittedName>
        <fullName evidence="1">Uncharacterized protein</fullName>
    </submittedName>
</protein>
<organism evidence="1 2">
    <name type="scientific">Thermococcus aggregans</name>
    <dbReference type="NCBI Taxonomy" id="110163"/>
    <lineage>
        <taxon>Archaea</taxon>
        <taxon>Methanobacteriati</taxon>
        <taxon>Methanobacteriota</taxon>
        <taxon>Thermococci</taxon>
        <taxon>Thermococcales</taxon>
        <taxon>Thermococcaceae</taxon>
        <taxon>Thermococcus</taxon>
    </lineage>
</organism>
<dbReference type="Proteomes" id="UP001055732">
    <property type="component" value="Chromosome"/>
</dbReference>
<gene>
    <name evidence="1" type="ORF">NF865_06440</name>
</gene>
<reference evidence="1" key="1">
    <citation type="journal article" date="1998" name="Int. J. Syst. Bacteriol. 48 Pt">
        <title>Thermococcus guaymasensis sp. nov. and Thermococcus aggregans sp. nov., two novel thermophilic archaea isolated from the Guaymas Basin hydrothermal vent site.</title>
        <authorList>
            <person name="Canganella F."/>
            <person name="Jones W.J."/>
            <person name="Gambacorta A."/>
            <person name="Antranikian G."/>
        </authorList>
    </citation>
    <scope>NUCLEOTIDE SEQUENCE</scope>
    <source>
        <strain evidence="1">TY</strain>
    </source>
</reference>